<evidence type="ECO:0000256" key="10">
    <source>
        <dbReference type="RuleBase" id="RU361128"/>
    </source>
</evidence>
<evidence type="ECO:0000256" key="8">
    <source>
        <dbReference type="ARBA" id="ARBA00022840"/>
    </source>
</evidence>
<gene>
    <name evidence="12" type="ORF">Zmor_012418</name>
</gene>
<organism evidence="12 13">
    <name type="scientific">Zophobas morio</name>
    <dbReference type="NCBI Taxonomy" id="2755281"/>
    <lineage>
        <taxon>Eukaryota</taxon>
        <taxon>Metazoa</taxon>
        <taxon>Ecdysozoa</taxon>
        <taxon>Arthropoda</taxon>
        <taxon>Hexapoda</taxon>
        <taxon>Insecta</taxon>
        <taxon>Pterygota</taxon>
        <taxon>Neoptera</taxon>
        <taxon>Endopterygota</taxon>
        <taxon>Coleoptera</taxon>
        <taxon>Polyphaga</taxon>
        <taxon>Cucujiformia</taxon>
        <taxon>Tenebrionidae</taxon>
        <taxon>Zophobas</taxon>
    </lineage>
</organism>
<proteinExistence type="inferred from homology"/>
<feature type="domain" description="DAGKc" evidence="11">
    <location>
        <begin position="83"/>
        <end position="195"/>
    </location>
</feature>
<comment type="caution">
    <text evidence="12">The sequence shown here is derived from an EMBL/GenBank/DDBJ whole genome shotgun (WGS) entry which is preliminary data.</text>
</comment>
<dbReference type="SMART" id="SM00046">
    <property type="entry name" value="DAGKc"/>
    <property type="match status" value="1"/>
</dbReference>
<reference evidence="12" key="1">
    <citation type="journal article" date="2023" name="G3 (Bethesda)">
        <title>Whole genome assemblies of Zophobas morio and Tenebrio molitor.</title>
        <authorList>
            <person name="Kaur S."/>
            <person name="Stinson S.A."/>
            <person name="diCenzo G.C."/>
        </authorList>
    </citation>
    <scope>NUCLEOTIDE SEQUENCE</scope>
    <source>
        <strain evidence="12">QUZm001</strain>
    </source>
</reference>
<dbReference type="Gene3D" id="2.60.200.40">
    <property type="match status" value="1"/>
</dbReference>
<dbReference type="PANTHER" id="PTHR11255">
    <property type="entry name" value="DIACYLGLYCEROL KINASE"/>
    <property type="match status" value="1"/>
</dbReference>
<dbReference type="AlphaFoldDB" id="A0AA38HGF0"/>
<comment type="catalytic activity">
    <reaction evidence="1 10">
        <text>a 1,2-diacyl-sn-glycerol + ATP = a 1,2-diacyl-sn-glycero-3-phosphate + ADP + H(+)</text>
        <dbReference type="Rhea" id="RHEA:10272"/>
        <dbReference type="ChEBI" id="CHEBI:15378"/>
        <dbReference type="ChEBI" id="CHEBI:17815"/>
        <dbReference type="ChEBI" id="CHEBI:30616"/>
        <dbReference type="ChEBI" id="CHEBI:58608"/>
        <dbReference type="ChEBI" id="CHEBI:456216"/>
        <dbReference type="EC" id="2.7.1.107"/>
    </reaction>
</comment>
<evidence type="ECO:0000256" key="1">
    <source>
        <dbReference type="ARBA" id="ARBA00001383"/>
    </source>
</evidence>
<evidence type="ECO:0000256" key="5">
    <source>
        <dbReference type="ARBA" id="ARBA00022741"/>
    </source>
</evidence>
<evidence type="ECO:0000259" key="11">
    <source>
        <dbReference type="PROSITE" id="PS50146"/>
    </source>
</evidence>
<evidence type="ECO:0000256" key="9">
    <source>
        <dbReference type="ARBA" id="ARBA00023136"/>
    </source>
</evidence>
<name>A0AA38HGF0_9CUCU</name>
<keyword evidence="5 10" id="KW-0547">Nucleotide-binding</keyword>
<dbReference type="InterPro" id="IPR037607">
    <property type="entry name" value="DGK"/>
</dbReference>
<dbReference type="Pfam" id="PF00781">
    <property type="entry name" value="DAGK_cat"/>
    <property type="match status" value="1"/>
</dbReference>
<evidence type="ECO:0000313" key="13">
    <source>
        <dbReference type="Proteomes" id="UP001168821"/>
    </source>
</evidence>
<dbReference type="GO" id="GO:0004143">
    <property type="term" value="F:ATP-dependent diacylglycerol kinase activity"/>
    <property type="evidence" value="ECO:0007669"/>
    <property type="project" value="UniProtKB-EC"/>
</dbReference>
<dbReference type="SMART" id="SM00045">
    <property type="entry name" value="DAGKa"/>
    <property type="match status" value="1"/>
</dbReference>
<dbReference type="InterPro" id="IPR017438">
    <property type="entry name" value="ATP-NAD_kinase_N"/>
</dbReference>
<evidence type="ECO:0000256" key="2">
    <source>
        <dbReference type="ARBA" id="ARBA00004370"/>
    </source>
</evidence>
<keyword evidence="6" id="KW-0863">Zinc-finger</keyword>
<dbReference type="EC" id="2.7.1.107" evidence="10"/>
<dbReference type="Proteomes" id="UP001168821">
    <property type="component" value="Unassembled WGS sequence"/>
</dbReference>
<accession>A0AA38HGF0</accession>
<dbReference type="SUPFAM" id="SSF111331">
    <property type="entry name" value="NAD kinase/diacylglycerol kinase-like"/>
    <property type="match status" value="1"/>
</dbReference>
<dbReference type="PROSITE" id="PS50146">
    <property type="entry name" value="DAGK"/>
    <property type="match status" value="1"/>
</dbReference>
<keyword evidence="4 10" id="KW-0808">Transferase</keyword>
<dbReference type="GO" id="GO:0007200">
    <property type="term" value="P:phospholipase C-activating G protein-coupled receptor signaling pathway"/>
    <property type="evidence" value="ECO:0007669"/>
    <property type="project" value="InterPro"/>
</dbReference>
<dbReference type="EMBL" id="JALNTZ010003994">
    <property type="protein sequence ID" value="KAJ3615629.1"/>
    <property type="molecule type" value="Genomic_DNA"/>
</dbReference>
<evidence type="ECO:0000256" key="4">
    <source>
        <dbReference type="ARBA" id="ARBA00022679"/>
    </source>
</evidence>
<dbReference type="InterPro" id="IPR000756">
    <property type="entry name" value="Diacylglycerol_kin_accessory"/>
</dbReference>
<keyword evidence="7 10" id="KW-0418">Kinase</keyword>
<keyword evidence="8 10" id="KW-0067">ATP-binding</keyword>
<keyword evidence="9" id="KW-0472">Membrane</keyword>
<evidence type="ECO:0000313" key="12">
    <source>
        <dbReference type="EMBL" id="KAJ3615629.1"/>
    </source>
</evidence>
<evidence type="ECO:0000256" key="6">
    <source>
        <dbReference type="ARBA" id="ARBA00022771"/>
    </source>
</evidence>
<comment type="similarity">
    <text evidence="3 10">Belongs to the eukaryotic diacylglycerol kinase family.</text>
</comment>
<evidence type="ECO:0000256" key="7">
    <source>
        <dbReference type="ARBA" id="ARBA00022777"/>
    </source>
</evidence>
<protein>
    <recommendedName>
        <fullName evidence="10">Diacylglycerol kinase</fullName>
        <shortName evidence="10">DAG kinase</shortName>
        <ecNumber evidence="10">2.7.1.107</ecNumber>
    </recommendedName>
</protein>
<dbReference type="GO" id="GO:0008270">
    <property type="term" value="F:zinc ion binding"/>
    <property type="evidence" value="ECO:0007669"/>
    <property type="project" value="UniProtKB-KW"/>
</dbReference>
<evidence type="ECO:0000256" key="3">
    <source>
        <dbReference type="ARBA" id="ARBA00009280"/>
    </source>
</evidence>
<dbReference type="Gene3D" id="3.40.50.10330">
    <property type="entry name" value="Probable inorganic polyphosphate/atp-NAD kinase, domain 1"/>
    <property type="match status" value="1"/>
</dbReference>
<dbReference type="InterPro" id="IPR001206">
    <property type="entry name" value="Diacylglycerol_kinase_cat_dom"/>
</dbReference>
<dbReference type="InterPro" id="IPR016064">
    <property type="entry name" value="NAD/diacylglycerol_kinase_sf"/>
</dbReference>
<keyword evidence="6" id="KW-0862">Zinc</keyword>
<keyword evidence="6" id="KW-0479">Metal-binding</keyword>
<sequence>MVKTLADQRTSVGSIVPTTFTVSAYDNGFVIVGLSSLVEGLITRQIQRFALRSSLVVNSEEIHDFTLNSNKKPLIVITNYRSGGNTGKRLTVKLSDKLRLNSSQFKDVEHTVLVMGGDGTVSWVLQEMDKLCYPTQNVPAVIVVPLGTGNDLARTFNYGGSCNEFSHLKKILQGICYDHPASVAYLDRWKLLMMPLTPSVDQIPSRKLIFNNYFSLGVDAKVSLRFHEARETHKKLYATQCFNKYLWYPLHSLASMFHNTSLHEAVDVVVDGSALTVPAGLESIVFLNIPSYAAGSKPWKNVKATFLPQRTDDKVIEILGFKSLIHAACCRFGLSSCVQLAQGKQIYLKLKQSIAAQIDGEAFFQEACTISITHHTQSKFYVCINRKKCRCC</sequence>
<dbReference type="Pfam" id="PF00609">
    <property type="entry name" value="DAGK_acc"/>
    <property type="match status" value="1"/>
</dbReference>
<comment type="subcellular location">
    <subcellularLocation>
        <location evidence="2">Membrane</location>
    </subcellularLocation>
</comment>
<dbReference type="GO" id="GO:0016020">
    <property type="term" value="C:membrane"/>
    <property type="evidence" value="ECO:0007669"/>
    <property type="project" value="UniProtKB-SubCell"/>
</dbReference>
<dbReference type="GO" id="GO:0005524">
    <property type="term" value="F:ATP binding"/>
    <property type="evidence" value="ECO:0007669"/>
    <property type="project" value="UniProtKB-KW"/>
</dbReference>
<keyword evidence="13" id="KW-1185">Reference proteome</keyword>
<dbReference type="PANTHER" id="PTHR11255:SF54">
    <property type="entry name" value="DIACYLGLYCEROL KINASE THETA"/>
    <property type="match status" value="1"/>
</dbReference>